<dbReference type="Pfam" id="PF04986">
    <property type="entry name" value="Y2_Tnp"/>
    <property type="match status" value="1"/>
</dbReference>
<comment type="caution">
    <text evidence="3">The sequence shown here is derived from an EMBL/GenBank/DDBJ whole genome shotgun (WGS) entry which is preliminary data.</text>
</comment>
<dbReference type="GO" id="GO:0003677">
    <property type="term" value="F:DNA binding"/>
    <property type="evidence" value="ECO:0007669"/>
    <property type="project" value="InterPro"/>
</dbReference>
<evidence type="ECO:0000313" key="3">
    <source>
        <dbReference type="EMBL" id="MSS42045.1"/>
    </source>
</evidence>
<dbReference type="AlphaFoldDB" id="A0A844FDD0"/>
<dbReference type="InterPro" id="IPR054832">
    <property type="entry name" value="transpos_IS91"/>
</dbReference>
<dbReference type="Pfam" id="PF14319">
    <property type="entry name" value="Zn_Tnp_IS91"/>
    <property type="match status" value="1"/>
</dbReference>
<dbReference type="InterPro" id="IPR035898">
    <property type="entry name" value="TAZ_dom_sf"/>
</dbReference>
<dbReference type="Proteomes" id="UP000462363">
    <property type="component" value="Unassembled WGS sequence"/>
</dbReference>
<dbReference type="GO" id="GO:0004803">
    <property type="term" value="F:transposase activity"/>
    <property type="evidence" value="ECO:0007669"/>
    <property type="project" value="InterPro"/>
</dbReference>
<proteinExistence type="predicted"/>
<reference evidence="3 4" key="1">
    <citation type="submission" date="2019-08" db="EMBL/GenBank/DDBJ databases">
        <title>In-depth cultivation of the pig gut microbiome towards novel bacterial diversity and tailored functional studies.</title>
        <authorList>
            <person name="Wylensek D."/>
            <person name="Hitch T.C.A."/>
            <person name="Clavel T."/>
        </authorList>
    </citation>
    <scope>NUCLEOTIDE SEQUENCE [LARGE SCALE GENOMIC DNA]</scope>
    <source>
        <strain evidence="3 4">BL-389-WT-3D</strain>
    </source>
</reference>
<name>A0A844FDD0_CLOSV</name>
<dbReference type="PANTHER" id="PTHR37023">
    <property type="entry name" value="TRANSPOSASE"/>
    <property type="match status" value="1"/>
</dbReference>
<evidence type="ECO:0000259" key="2">
    <source>
        <dbReference type="Pfam" id="PF14319"/>
    </source>
</evidence>
<gene>
    <name evidence="3" type="ORF">FYJ37_17535</name>
</gene>
<accession>A0A844FDD0</accession>
<dbReference type="EMBL" id="VUMB01000076">
    <property type="protein sequence ID" value="MSS42045.1"/>
    <property type="molecule type" value="Genomic_DNA"/>
</dbReference>
<evidence type="ECO:0000313" key="4">
    <source>
        <dbReference type="Proteomes" id="UP000462363"/>
    </source>
</evidence>
<feature type="domain" description="Transposase IS801/IS1294" evidence="1">
    <location>
        <begin position="141"/>
        <end position="326"/>
    </location>
</feature>
<dbReference type="InterPro" id="IPR007069">
    <property type="entry name" value="Transposase_32"/>
</dbReference>
<dbReference type="RefSeq" id="WP_154322278.1">
    <property type="nucleotide sequence ID" value="NZ_CP045695.1"/>
</dbReference>
<dbReference type="GO" id="GO:0006313">
    <property type="term" value="P:DNA transposition"/>
    <property type="evidence" value="ECO:0007669"/>
    <property type="project" value="InterPro"/>
</dbReference>
<evidence type="ECO:0000259" key="1">
    <source>
        <dbReference type="Pfam" id="PF04986"/>
    </source>
</evidence>
<organism evidence="3 4">
    <name type="scientific">Clostridium scindens (strain JCM 10418 / VPI 12708)</name>
    <dbReference type="NCBI Taxonomy" id="29347"/>
    <lineage>
        <taxon>Bacteria</taxon>
        <taxon>Bacillati</taxon>
        <taxon>Bacillota</taxon>
        <taxon>Clostridia</taxon>
        <taxon>Lachnospirales</taxon>
        <taxon>Lachnospiraceae</taxon>
    </lineage>
</organism>
<dbReference type="SUPFAM" id="SSF57933">
    <property type="entry name" value="TAZ domain"/>
    <property type="match status" value="1"/>
</dbReference>
<dbReference type="PANTHER" id="PTHR37023:SF1">
    <property type="entry name" value="ISSOD25 TRANSPOSASE TNPA_ISSOD25"/>
    <property type="match status" value="1"/>
</dbReference>
<dbReference type="InterPro" id="IPR026889">
    <property type="entry name" value="Zn_Tnp"/>
</dbReference>
<feature type="domain" description="Transposase zinc-binding" evidence="2">
    <location>
        <begin position="11"/>
        <end position="99"/>
    </location>
</feature>
<dbReference type="NCBIfam" id="NF033538">
    <property type="entry name" value="transpos_IS91"/>
    <property type="match status" value="1"/>
</dbReference>
<protein>
    <submittedName>
        <fullName evidence="3">IS91 family transposase</fullName>
    </submittedName>
</protein>
<sequence length="389" mass="45064">MTNNPTMQDVLRQFYPEYLDVYTPNDRQAKTVHHIMNCKTGAYGANVSQCSECGHVQYHNNSCRDRSCPMCQAISNELWVDAQNEHVLDIDYYHLVFTVPSELNALIYCNQKKLYSLFFQSVSDTVMELSKDAAHMGGTPGFISIMHTWGSNLSYHPHIHLLSTSGGLDPERNWRQKKDGYFLPGKAMAALFKGKFMSGLKRLHDMDKLCYEGTAEKYRNSYEYQELLNTCYVKKWVADIRESFAGAETVMNYLGRYTHRIAISNSRILQMDETTVTFKIKDYKQDGAWKELTLDGVEFVRRFLMHIPPKGFVRIRHYGILSNHNKRKLIPICRNLIGCREFLRKFRNNDKVQAIRILYKKDVTVCPHCGGQVSYQVCTTQLMHRKNSA</sequence>